<keyword evidence="8" id="KW-0812">Transmembrane</keyword>
<evidence type="ECO:0000256" key="2">
    <source>
        <dbReference type="ARBA" id="ARBA00022642"/>
    </source>
</evidence>
<evidence type="ECO:0000259" key="9">
    <source>
        <dbReference type="Pfam" id="PF00857"/>
    </source>
</evidence>
<comment type="similarity">
    <text evidence="1">Belongs to the isochorismatase family.</text>
</comment>
<dbReference type="AlphaFoldDB" id="A0A4Q9JVT9"/>
<keyword evidence="11" id="KW-1185">Reference proteome</keyword>
<dbReference type="InterPro" id="IPR036380">
    <property type="entry name" value="Isochorismatase-like_sf"/>
</dbReference>
<dbReference type="SUPFAM" id="SSF52499">
    <property type="entry name" value="Isochorismatase-like hydrolases"/>
    <property type="match status" value="1"/>
</dbReference>
<name>A0A4Q9JVT9_9BACT</name>
<dbReference type="EC" id="3.5.1.19" evidence="6"/>
<protein>
    <recommendedName>
        <fullName evidence="6">nicotinamidase</fullName>
        <ecNumber evidence="6">3.5.1.19</ecNumber>
    </recommendedName>
    <alternativeName>
        <fullName evidence="7">Nicotinamide deamidase</fullName>
    </alternativeName>
</protein>
<dbReference type="GO" id="GO:0046872">
    <property type="term" value="F:metal ion binding"/>
    <property type="evidence" value="ECO:0007669"/>
    <property type="project" value="UniProtKB-KW"/>
</dbReference>
<dbReference type="RefSeq" id="WP_131164016.1">
    <property type="nucleotide sequence ID" value="NZ_QPGQ01000023.1"/>
</dbReference>
<evidence type="ECO:0000313" key="10">
    <source>
        <dbReference type="EMBL" id="TBR81989.1"/>
    </source>
</evidence>
<dbReference type="InterPro" id="IPR052347">
    <property type="entry name" value="Isochorismatase_Nicotinamidase"/>
</dbReference>
<evidence type="ECO:0000256" key="1">
    <source>
        <dbReference type="ARBA" id="ARBA00006336"/>
    </source>
</evidence>
<evidence type="ECO:0000256" key="7">
    <source>
        <dbReference type="ARBA" id="ARBA00043224"/>
    </source>
</evidence>
<dbReference type="Pfam" id="PF00857">
    <property type="entry name" value="Isochorismatase"/>
    <property type="match status" value="1"/>
</dbReference>
<accession>A0A4Q9JVT9</accession>
<evidence type="ECO:0000256" key="6">
    <source>
        <dbReference type="ARBA" id="ARBA00039017"/>
    </source>
</evidence>
<dbReference type="OrthoDB" id="5360912at2"/>
<reference evidence="10 11" key="1">
    <citation type="submission" date="2018-07" db="EMBL/GenBank/DDBJ databases">
        <title>Campylobacter zealandensis sp. nov., isolated from birds and water in New Zealand.</title>
        <authorList>
            <person name="Wilkinson D.A."/>
            <person name="Biggs P.J."/>
            <person name="French N.P."/>
            <person name="Midwinter A.C."/>
        </authorList>
    </citation>
    <scope>NUCLEOTIDE SEQUENCE [LARGE SCALE GENOMIC DNA]</scope>
    <source>
        <strain evidence="10 11">B423b</strain>
    </source>
</reference>
<dbReference type="CDD" id="cd00431">
    <property type="entry name" value="cysteine_hydrolases"/>
    <property type="match status" value="1"/>
</dbReference>
<gene>
    <name evidence="10" type="ORF">DU473_01525</name>
</gene>
<dbReference type="GO" id="GO:0019363">
    <property type="term" value="P:pyridine nucleotide biosynthetic process"/>
    <property type="evidence" value="ECO:0007669"/>
    <property type="project" value="UniProtKB-KW"/>
</dbReference>
<dbReference type="GO" id="GO:0008936">
    <property type="term" value="F:nicotinamidase activity"/>
    <property type="evidence" value="ECO:0007669"/>
    <property type="project" value="UniProtKB-EC"/>
</dbReference>
<keyword evidence="8" id="KW-1133">Transmembrane helix</keyword>
<feature type="transmembrane region" description="Helical" evidence="8">
    <location>
        <begin position="116"/>
        <end position="137"/>
    </location>
</feature>
<evidence type="ECO:0000256" key="3">
    <source>
        <dbReference type="ARBA" id="ARBA00022723"/>
    </source>
</evidence>
<comment type="pathway">
    <text evidence="5">Cofactor biosynthesis; nicotinate biosynthesis; nicotinate from nicotinamide: step 1/1.</text>
</comment>
<dbReference type="Gene3D" id="3.40.50.850">
    <property type="entry name" value="Isochorismatase-like"/>
    <property type="match status" value="1"/>
</dbReference>
<keyword evidence="4" id="KW-0378">Hydrolase</keyword>
<keyword evidence="2" id="KW-0662">Pyridine nucleotide biosynthesis</keyword>
<dbReference type="InterPro" id="IPR000868">
    <property type="entry name" value="Isochorismatase-like_dom"/>
</dbReference>
<dbReference type="Proteomes" id="UP000292583">
    <property type="component" value="Unassembled WGS sequence"/>
</dbReference>
<feature type="domain" description="Isochorismatase-like" evidence="9">
    <location>
        <begin position="4"/>
        <end position="172"/>
    </location>
</feature>
<sequence length="173" mass="19761">MKKAFALIDYQNDFVTGSLGFEKALKIENKILNLLDNIDFNNTDLLITFDTHDSNYLNSNEGKLIPIKHCIQNTPGWQMPTNLQKYIPKAKKIFYKNTFGSLELANFISKSEYKELYFCGLVSHICVFCNIILAFSAKPDAKIFLYKEASASFDTNLENSSFNLLKTYGIKII</sequence>
<evidence type="ECO:0000256" key="8">
    <source>
        <dbReference type="SAM" id="Phobius"/>
    </source>
</evidence>
<dbReference type="PANTHER" id="PTHR11080">
    <property type="entry name" value="PYRAZINAMIDASE/NICOTINAMIDASE"/>
    <property type="match status" value="1"/>
</dbReference>
<keyword evidence="8" id="KW-0472">Membrane</keyword>
<evidence type="ECO:0000313" key="11">
    <source>
        <dbReference type="Proteomes" id="UP000292583"/>
    </source>
</evidence>
<dbReference type="EMBL" id="QPGR01000002">
    <property type="protein sequence ID" value="TBR81989.1"/>
    <property type="molecule type" value="Genomic_DNA"/>
</dbReference>
<organism evidence="10 11">
    <name type="scientific">Campylobacter novaezeelandiae</name>
    <dbReference type="NCBI Taxonomy" id="2267891"/>
    <lineage>
        <taxon>Bacteria</taxon>
        <taxon>Pseudomonadati</taxon>
        <taxon>Campylobacterota</taxon>
        <taxon>Epsilonproteobacteria</taxon>
        <taxon>Campylobacterales</taxon>
        <taxon>Campylobacteraceae</taxon>
        <taxon>Campylobacter</taxon>
    </lineage>
</organism>
<keyword evidence="3" id="KW-0479">Metal-binding</keyword>
<dbReference type="PANTHER" id="PTHR11080:SF2">
    <property type="entry name" value="LD05707P"/>
    <property type="match status" value="1"/>
</dbReference>
<proteinExistence type="inferred from homology"/>
<comment type="caution">
    <text evidence="10">The sequence shown here is derived from an EMBL/GenBank/DDBJ whole genome shotgun (WGS) entry which is preliminary data.</text>
</comment>
<evidence type="ECO:0000256" key="5">
    <source>
        <dbReference type="ARBA" id="ARBA00037900"/>
    </source>
</evidence>
<evidence type="ECO:0000256" key="4">
    <source>
        <dbReference type="ARBA" id="ARBA00022801"/>
    </source>
</evidence>